<keyword evidence="3" id="KW-0812">Transmembrane</keyword>
<accession>A0A1X7UNL3</accession>
<dbReference type="InterPro" id="IPR036790">
    <property type="entry name" value="Frizzled_dom_sf"/>
</dbReference>
<keyword evidence="3" id="KW-0472">Membrane</keyword>
<sequence>MSSTGKKELVIAKKIENVLFIVLLVVVLGLFTVPIIVYYRSTSNKYDSGTNNNGNLSEGAINNNNVSQNCPRLSWSQDNDASECHEYTGTACRNFLHQWFQCTIGEGELNIGVSQQEQNQHEQTIGSLSPYLEHYKQCQQQSSAFICQYFFPLADCSTGKSYKATKEDCLLISTGVCSDLWTLANSFGYGSLLPDCSTLPNAINNLSSVMTPIKSMNDTNGTNGIVCREDFIKTNLIFAVAIKEYKTSLAYPSVLVFFQVIDMIAYAILLIITAIDRNGLYCSSVSLLETLENPTPFCKFSGVVFHYAIVNMALWWFFHVAIFFHKVLFPFQANRFEKLGHNKYIFATVTILWYVSDIEAKSGKIKVALREYFECEAFGHIPEKCDRGTFDKIYNPYMSFTAYMLMSLIPLSVLNFILKWRSVKSAGNKGQYYAKATAYDEEGEQMMCLMKQGILE</sequence>
<evidence type="ECO:0000259" key="4">
    <source>
        <dbReference type="PROSITE" id="PS50038"/>
    </source>
</evidence>
<keyword evidence="1" id="KW-1015">Disulfide bond</keyword>
<feature type="transmembrane region" description="Helical" evidence="3">
    <location>
        <begin position="254"/>
        <end position="275"/>
    </location>
</feature>
<evidence type="ECO:0000256" key="2">
    <source>
        <dbReference type="PROSITE-ProRule" id="PRU00090"/>
    </source>
</evidence>
<name>A0A1X7UNL3_AMPQE</name>
<keyword evidence="3" id="KW-1133">Transmembrane helix</keyword>
<organism evidence="5">
    <name type="scientific">Amphimedon queenslandica</name>
    <name type="common">Sponge</name>
    <dbReference type="NCBI Taxonomy" id="400682"/>
    <lineage>
        <taxon>Eukaryota</taxon>
        <taxon>Metazoa</taxon>
        <taxon>Porifera</taxon>
        <taxon>Demospongiae</taxon>
        <taxon>Heteroscleromorpha</taxon>
        <taxon>Haplosclerida</taxon>
        <taxon>Niphatidae</taxon>
        <taxon>Amphimedon</taxon>
    </lineage>
</organism>
<dbReference type="InParanoid" id="A0A1X7UNL3"/>
<evidence type="ECO:0000313" key="5">
    <source>
        <dbReference type="EnsemblMetazoa" id="Aqu2.1.29353_001"/>
    </source>
</evidence>
<comment type="caution">
    <text evidence="2">Lacks conserved residue(s) required for the propagation of feature annotation.</text>
</comment>
<dbReference type="Gene3D" id="1.10.2000.10">
    <property type="entry name" value="Frizzled cysteine-rich domain"/>
    <property type="match status" value="1"/>
</dbReference>
<dbReference type="PROSITE" id="PS50038">
    <property type="entry name" value="FZ"/>
    <property type="match status" value="1"/>
</dbReference>
<dbReference type="InterPro" id="IPR020067">
    <property type="entry name" value="Frizzled_dom"/>
</dbReference>
<feature type="transmembrane region" description="Helical" evidence="3">
    <location>
        <begin position="397"/>
        <end position="418"/>
    </location>
</feature>
<dbReference type="AlphaFoldDB" id="A0A1X7UNL3"/>
<dbReference type="EnsemblMetazoa" id="Aqu2.1.29353_001">
    <property type="protein sequence ID" value="Aqu2.1.29353_001"/>
    <property type="gene ID" value="Aqu2.1.29353"/>
</dbReference>
<evidence type="ECO:0000256" key="1">
    <source>
        <dbReference type="ARBA" id="ARBA00023157"/>
    </source>
</evidence>
<feature type="transmembrane region" description="Helical" evidence="3">
    <location>
        <begin position="304"/>
        <end position="328"/>
    </location>
</feature>
<protein>
    <recommendedName>
        <fullName evidence="4">FZ domain-containing protein</fullName>
    </recommendedName>
</protein>
<proteinExistence type="predicted"/>
<feature type="transmembrane region" description="Helical" evidence="3">
    <location>
        <begin position="18"/>
        <end position="39"/>
    </location>
</feature>
<reference evidence="5" key="1">
    <citation type="submission" date="2017-05" db="UniProtKB">
        <authorList>
            <consortium name="EnsemblMetazoa"/>
        </authorList>
    </citation>
    <scope>IDENTIFICATION</scope>
</reference>
<dbReference type="Gene3D" id="1.20.1070.10">
    <property type="entry name" value="Rhodopsin 7-helix transmembrane proteins"/>
    <property type="match status" value="1"/>
</dbReference>
<feature type="domain" description="FZ" evidence="4">
    <location>
        <begin position="79"/>
        <end position="230"/>
    </location>
</feature>
<evidence type="ECO:0000256" key="3">
    <source>
        <dbReference type="SAM" id="Phobius"/>
    </source>
</evidence>